<proteinExistence type="inferred from homology"/>
<keyword evidence="4 7" id="KW-0812">Transmembrane</keyword>
<dbReference type="GO" id="GO:0016780">
    <property type="term" value="F:phosphotransferase activity, for other substituted phosphate groups"/>
    <property type="evidence" value="ECO:0007669"/>
    <property type="project" value="TreeGrafter"/>
</dbReference>
<dbReference type="RefSeq" id="WP_206963821.1">
    <property type="nucleotide sequence ID" value="NZ_BAAAJJ010000001.1"/>
</dbReference>
<evidence type="ECO:0000256" key="4">
    <source>
        <dbReference type="ARBA" id="ARBA00022692"/>
    </source>
</evidence>
<evidence type="ECO:0000256" key="2">
    <source>
        <dbReference type="ARBA" id="ARBA00006464"/>
    </source>
</evidence>
<reference evidence="9" key="1">
    <citation type="submission" date="2021-03" db="EMBL/GenBank/DDBJ databases">
        <title>Streptomyces poriferae sp. nov., a novel marine sponge-derived Actinobacteria species with anti-MRSA activity.</title>
        <authorList>
            <person name="Sandoval-Powers M."/>
            <person name="Kralova S."/>
            <person name="Nguyen G.-S."/>
            <person name="Fawwal D."/>
            <person name="Degnes K."/>
            <person name="Klinkenberg G."/>
            <person name="Sletta H."/>
            <person name="Wentzel A."/>
            <person name="Liles M.R."/>
        </authorList>
    </citation>
    <scope>NUCLEOTIDE SEQUENCE</scope>
    <source>
        <strain evidence="9">DSM 41794</strain>
    </source>
</reference>
<feature type="transmembrane region" description="Helical" evidence="7">
    <location>
        <begin position="69"/>
        <end position="89"/>
    </location>
</feature>
<evidence type="ECO:0000256" key="3">
    <source>
        <dbReference type="ARBA" id="ARBA00022679"/>
    </source>
</evidence>
<gene>
    <name evidence="9" type="ORF">J0695_21880</name>
</gene>
<dbReference type="EMBL" id="JAFLRJ010000207">
    <property type="protein sequence ID" value="MBO0514422.1"/>
    <property type="molecule type" value="Genomic_DNA"/>
</dbReference>
<dbReference type="PANTHER" id="PTHR30576">
    <property type="entry name" value="COLANIC BIOSYNTHESIS UDP-GLUCOSE LIPID CARRIER TRANSFERASE"/>
    <property type="match status" value="1"/>
</dbReference>
<evidence type="ECO:0000259" key="8">
    <source>
        <dbReference type="Pfam" id="PF02397"/>
    </source>
</evidence>
<dbReference type="Pfam" id="PF02397">
    <property type="entry name" value="Bac_transf"/>
    <property type="match status" value="1"/>
</dbReference>
<feature type="transmembrane region" description="Helical" evidence="7">
    <location>
        <begin position="301"/>
        <end position="325"/>
    </location>
</feature>
<sequence>MTRDSTSLPTAPQAAPVAAVAGQRVGPDRAMLPVRSPAPAESATPAFIAVDCIAVLVAGALLDGTQRDVALMVQLTALTLLLNAHAHLYRAGFVPAVLDELPALAARVAVVWCAAGPLVAIGSSAPAPGPALLFGCFGIQLTLVCGLRAVVHGHRRRAARSRPRPALVVGGSSSTHRLCAMLTQHPEYGLLPVGTVTTRQSVPQQPDEVPTLPVLSSPEDVTRAVVQNGVRDVLVLPHENAPDHMDLVTLLHPYGCTVWLLGSHRADAPSMARMSRHVWGYAYRQLEPPAGGRRVPAAKRALDLVGAGLMLLLALPVLLVSAAAVRISDGPGVLFRQERVGMHGRLFVLLKFRTLRPADHRESDTTWSVAHDERVSQVGRFLRRSSLDELPQLWNVLRGDMSLVGPRPERPYFVSQFSRTYPRYAARHRMVVGLTGLAQVHGLRGDTSIEDRCRFDNHYIDQWSWWQDVCILLRTALSLIRPAGS</sequence>
<dbReference type="Proteomes" id="UP000664167">
    <property type="component" value="Unassembled WGS sequence"/>
</dbReference>
<dbReference type="GO" id="GO:0016020">
    <property type="term" value="C:membrane"/>
    <property type="evidence" value="ECO:0007669"/>
    <property type="project" value="UniProtKB-SubCell"/>
</dbReference>
<evidence type="ECO:0000256" key="1">
    <source>
        <dbReference type="ARBA" id="ARBA00004141"/>
    </source>
</evidence>
<keyword evidence="10" id="KW-1185">Reference proteome</keyword>
<organism evidence="9 10">
    <name type="scientific">Streptomyces beijiangensis</name>
    <dbReference type="NCBI Taxonomy" id="163361"/>
    <lineage>
        <taxon>Bacteria</taxon>
        <taxon>Bacillati</taxon>
        <taxon>Actinomycetota</taxon>
        <taxon>Actinomycetes</taxon>
        <taxon>Kitasatosporales</taxon>
        <taxon>Streptomycetaceae</taxon>
        <taxon>Streptomyces</taxon>
    </lineage>
</organism>
<dbReference type="NCBIfam" id="TIGR03025">
    <property type="entry name" value="EPS_sugtrans"/>
    <property type="match status" value="1"/>
</dbReference>
<accession>A0A939FBI3</accession>
<evidence type="ECO:0000256" key="5">
    <source>
        <dbReference type="ARBA" id="ARBA00022989"/>
    </source>
</evidence>
<comment type="caution">
    <text evidence="9">The sequence shown here is derived from an EMBL/GenBank/DDBJ whole genome shotgun (WGS) entry which is preliminary data.</text>
</comment>
<feature type="transmembrane region" description="Helical" evidence="7">
    <location>
        <begin position="131"/>
        <end position="151"/>
    </location>
</feature>
<comment type="subcellular location">
    <subcellularLocation>
        <location evidence="1">Membrane</location>
        <topology evidence="1">Multi-pass membrane protein</topology>
    </subcellularLocation>
</comment>
<comment type="similarity">
    <text evidence="2">Belongs to the bacterial sugar transferase family.</text>
</comment>
<feature type="domain" description="Bacterial sugar transferase" evidence="8">
    <location>
        <begin position="299"/>
        <end position="480"/>
    </location>
</feature>
<evidence type="ECO:0000256" key="6">
    <source>
        <dbReference type="ARBA" id="ARBA00023136"/>
    </source>
</evidence>
<keyword evidence="6 7" id="KW-0472">Membrane</keyword>
<evidence type="ECO:0000313" key="10">
    <source>
        <dbReference type="Proteomes" id="UP000664167"/>
    </source>
</evidence>
<dbReference type="InterPro" id="IPR003362">
    <property type="entry name" value="Bact_transf"/>
</dbReference>
<name>A0A939FBI3_9ACTN</name>
<evidence type="ECO:0000256" key="7">
    <source>
        <dbReference type="SAM" id="Phobius"/>
    </source>
</evidence>
<keyword evidence="5 7" id="KW-1133">Transmembrane helix</keyword>
<dbReference type="InterPro" id="IPR017475">
    <property type="entry name" value="EPS_sugar_tfrase"/>
</dbReference>
<protein>
    <submittedName>
        <fullName evidence="9">Exopolysaccharide biosynthesis polyprenyl glycosylphosphotransferase</fullName>
    </submittedName>
</protein>
<keyword evidence="3" id="KW-0808">Transferase</keyword>
<dbReference type="AlphaFoldDB" id="A0A939FBI3"/>
<evidence type="ECO:0000313" key="9">
    <source>
        <dbReference type="EMBL" id="MBO0514422.1"/>
    </source>
</evidence>
<feature type="transmembrane region" description="Helical" evidence="7">
    <location>
        <begin position="43"/>
        <end position="62"/>
    </location>
</feature>
<dbReference type="PANTHER" id="PTHR30576:SF0">
    <property type="entry name" value="UNDECAPRENYL-PHOSPHATE N-ACETYLGALACTOSAMINYL 1-PHOSPHATE TRANSFERASE-RELATED"/>
    <property type="match status" value="1"/>
</dbReference>